<evidence type="ECO:0000256" key="1">
    <source>
        <dbReference type="SAM" id="MobiDB-lite"/>
    </source>
</evidence>
<dbReference type="EMBL" id="MVGC01000029">
    <property type="protein sequence ID" value="RJE26110.1"/>
    <property type="molecule type" value="Genomic_DNA"/>
</dbReference>
<evidence type="ECO:0000313" key="3">
    <source>
        <dbReference type="Proteomes" id="UP000266188"/>
    </source>
</evidence>
<protein>
    <submittedName>
        <fullName evidence="2">Uncharacterized protein</fullName>
    </submittedName>
</protein>
<organism evidence="2 3">
    <name type="scientific">Aspergillus sclerotialis</name>
    <dbReference type="NCBI Taxonomy" id="2070753"/>
    <lineage>
        <taxon>Eukaryota</taxon>
        <taxon>Fungi</taxon>
        <taxon>Dikarya</taxon>
        <taxon>Ascomycota</taxon>
        <taxon>Pezizomycotina</taxon>
        <taxon>Eurotiomycetes</taxon>
        <taxon>Eurotiomycetidae</taxon>
        <taxon>Eurotiales</taxon>
        <taxon>Aspergillaceae</taxon>
        <taxon>Aspergillus</taxon>
        <taxon>Aspergillus subgen. Polypaecilum</taxon>
    </lineage>
</organism>
<accession>A0A3A2ZTR9</accession>
<dbReference type="OrthoDB" id="4167490at2759"/>
<feature type="region of interest" description="Disordered" evidence="1">
    <location>
        <begin position="1"/>
        <end position="37"/>
    </location>
</feature>
<comment type="caution">
    <text evidence="2">The sequence shown here is derived from an EMBL/GenBank/DDBJ whole genome shotgun (WGS) entry which is preliminary data.</text>
</comment>
<sequence>MMLTPIKIRGRRKRPPKPTASEPTPKKLKPGERPSGGRRLLSIQEIARSSQLKLDRRTRLLTPRAVSVERSRFSTLESLPVELIERIFLYALNVNFPRASVVLNAAVSSERVYRVLVLLAFWDDSAAGDNVGGAERGGNGEVIERILRPLDYSPLDEEERGELQRTVLRCRWFSVNRLLDLLPDLMSLVIQRHWIHAGIRMEDDKREALNRFLGKEEDIRVFEGVDTDNNHWTLSVEPLVSVTIRNEVTGQQQTHRVLSLKGLPEKLLQGENGFSEDDSTFLEILRIGSRFNRSDQLDTGGVSLSREAIQQGIHSALIEKNPRVLVTLLKIDEYFIRSQNANNPNPLPYALPSDHFRTAVQSSPVDPTFFQLLLRTSAESVPGDDSEITQWAMDLGNSLGDWLLDLMLRLPQQIEAASENPAQGSIFYMGRVNGQTEMGRRYLDEVLNVPELGSWMEETSFDVSGLWKVNKEDSQT</sequence>
<evidence type="ECO:0000313" key="2">
    <source>
        <dbReference type="EMBL" id="RJE26110.1"/>
    </source>
</evidence>
<dbReference type="Proteomes" id="UP000266188">
    <property type="component" value="Unassembled WGS sequence"/>
</dbReference>
<gene>
    <name evidence="2" type="ORF">PHISCL_01553</name>
</gene>
<reference evidence="3" key="1">
    <citation type="submission" date="2017-02" db="EMBL/GenBank/DDBJ databases">
        <authorList>
            <person name="Tafer H."/>
            <person name="Lopandic K."/>
        </authorList>
    </citation>
    <scope>NUCLEOTIDE SEQUENCE [LARGE SCALE GENOMIC DNA]</scope>
    <source>
        <strain evidence="3">CBS 366.77</strain>
    </source>
</reference>
<name>A0A3A2ZTR9_9EURO</name>
<dbReference type="STRING" id="2070753.A0A3A2ZTR9"/>
<proteinExistence type="predicted"/>
<dbReference type="AlphaFoldDB" id="A0A3A2ZTR9"/>
<keyword evidence="3" id="KW-1185">Reference proteome</keyword>